<accession>A0A1H8D6P8</accession>
<organism evidence="1 2">
    <name type="scientific">Lihuaxuella thermophila</name>
    <dbReference type="NCBI Taxonomy" id="1173111"/>
    <lineage>
        <taxon>Bacteria</taxon>
        <taxon>Bacillati</taxon>
        <taxon>Bacillota</taxon>
        <taxon>Bacilli</taxon>
        <taxon>Bacillales</taxon>
        <taxon>Thermoactinomycetaceae</taxon>
        <taxon>Lihuaxuella</taxon>
    </lineage>
</organism>
<dbReference type="Proteomes" id="UP000199695">
    <property type="component" value="Unassembled WGS sequence"/>
</dbReference>
<protein>
    <submittedName>
        <fullName evidence="1">Uncharacterized protein</fullName>
    </submittedName>
</protein>
<evidence type="ECO:0000313" key="1">
    <source>
        <dbReference type="EMBL" id="SEN02862.1"/>
    </source>
</evidence>
<proteinExistence type="predicted"/>
<evidence type="ECO:0000313" key="2">
    <source>
        <dbReference type="Proteomes" id="UP000199695"/>
    </source>
</evidence>
<name>A0A1H8D6P8_9BACL</name>
<dbReference type="AlphaFoldDB" id="A0A1H8D6P8"/>
<dbReference type="OrthoDB" id="3004297at2"/>
<dbReference type="RefSeq" id="WP_089966553.1">
    <property type="nucleotide sequence ID" value="NZ_FOCQ01000005.1"/>
</dbReference>
<keyword evidence="2" id="KW-1185">Reference proteome</keyword>
<dbReference type="EMBL" id="FOCQ01000005">
    <property type="protein sequence ID" value="SEN02862.1"/>
    <property type="molecule type" value="Genomic_DNA"/>
</dbReference>
<reference evidence="1 2" key="1">
    <citation type="submission" date="2016-10" db="EMBL/GenBank/DDBJ databases">
        <authorList>
            <person name="de Groot N.N."/>
        </authorList>
    </citation>
    <scope>NUCLEOTIDE SEQUENCE [LARGE SCALE GENOMIC DNA]</scope>
    <source>
        <strain evidence="1 2">DSM 46701</strain>
    </source>
</reference>
<gene>
    <name evidence="1" type="ORF">SAMN05444955_10513</name>
</gene>
<sequence>MLSLKIEGPRREVNAFIQDIKNNPQARVITQSMPYFEEVLENQDVTSYCHLQYYSLEEIGKAMVVTFETKEGEDITLTLEYGKVLKIGDVLQINGKVKSLLPAIAW</sequence>
<dbReference type="STRING" id="1173111.SAMN05444955_10513"/>